<dbReference type="PROSITE" id="PS51257">
    <property type="entry name" value="PROKAR_LIPOPROTEIN"/>
    <property type="match status" value="1"/>
</dbReference>
<keyword evidence="3" id="KW-1185">Reference proteome</keyword>
<dbReference type="EMBL" id="JACIDT010000003">
    <property type="protein sequence ID" value="MBB3925310.1"/>
    <property type="molecule type" value="Genomic_DNA"/>
</dbReference>
<accession>A0A7W6BEA5</accession>
<keyword evidence="2" id="KW-0449">Lipoprotein</keyword>
<evidence type="ECO:0000256" key="1">
    <source>
        <dbReference type="SAM" id="SignalP"/>
    </source>
</evidence>
<sequence>MFIVLRSWQMKLSVLLAFFLVVSLAGCDDSPESAPKIGSETPGGYVITDNGIFVSIDNCIDNSKMLQSKMNILKVDDVRGNTMYTSQIKLASGDMMLHACVEANKQVVFTEAIKKK</sequence>
<organism evidence="2 3">
    <name type="scientific">Sphingobium jiangsuense</name>
    <dbReference type="NCBI Taxonomy" id="870476"/>
    <lineage>
        <taxon>Bacteria</taxon>
        <taxon>Pseudomonadati</taxon>
        <taxon>Pseudomonadota</taxon>
        <taxon>Alphaproteobacteria</taxon>
        <taxon>Sphingomonadales</taxon>
        <taxon>Sphingomonadaceae</taxon>
        <taxon>Sphingobium</taxon>
    </lineage>
</organism>
<evidence type="ECO:0000313" key="2">
    <source>
        <dbReference type="EMBL" id="MBB3925310.1"/>
    </source>
</evidence>
<proteinExistence type="predicted"/>
<gene>
    <name evidence="2" type="ORF">GGR43_001023</name>
</gene>
<dbReference type="Proteomes" id="UP000571950">
    <property type="component" value="Unassembled WGS sequence"/>
</dbReference>
<dbReference type="RefSeq" id="WP_284276937.1">
    <property type="nucleotide sequence ID" value="NZ_BSPS01000009.1"/>
</dbReference>
<dbReference type="AlphaFoldDB" id="A0A7W6BEA5"/>
<evidence type="ECO:0000313" key="3">
    <source>
        <dbReference type="Proteomes" id="UP000571950"/>
    </source>
</evidence>
<comment type="caution">
    <text evidence="2">The sequence shown here is derived from an EMBL/GenBank/DDBJ whole genome shotgun (WGS) entry which is preliminary data.</text>
</comment>
<name>A0A7W6BEA5_9SPHN</name>
<feature type="chain" id="PRO_5031434672" evidence="1">
    <location>
        <begin position="28"/>
        <end position="116"/>
    </location>
</feature>
<reference evidence="2 3" key="1">
    <citation type="submission" date="2020-08" db="EMBL/GenBank/DDBJ databases">
        <title>Genomic Encyclopedia of Type Strains, Phase IV (KMG-IV): sequencing the most valuable type-strain genomes for metagenomic binning, comparative biology and taxonomic classification.</title>
        <authorList>
            <person name="Goeker M."/>
        </authorList>
    </citation>
    <scope>NUCLEOTIDE SEQUENCE [LARGE SCALE GENOMIC DNA]</scope>
    <source>
        <strain evidence="2 3">DSM 26189</strain>
    </source>
</reference>
<keyword evidence="1" id="KW-0732">Signal</keyword>
<feature type="signal peptide" evidence="1">
    <location>
        <begin position="1"/>
        <end position="27"/>
    </location>
</feature>
<protein>
    <submittedName>
        <fullName evidence="2">Uncharacterized lipoprotein YehR (DUF1307 family)</fullName>
    </submittedName>
</protein>